<dbReference type="SMR" id="Q9ZPB6"/>
<dbReference type="CAZy" id="GH1">
    <property type="family name" value="Glycoside Hydrolase Family 1"/>
</dbReference>
<protein>
    <submittedName>
        <fullName evidence="7">Cardenolide 16-O-glucohydrolase</fullName>
    </submittedName>
</protein>
<dbReference type="Pfam" id="PF00232">
    <property type="entry name" value="Glyco_hydro_1"/>
    <property type="match status" value="2"/>
</dbReference>
<evidence type="ECO:0000256" key="5">
    <source>
        <dbReference type="RuleBase" id="RU003690"/>
    </source>
</evidence>
<sequence length="642" mass="73257">MTNESNHTDHNVTRASFNFSNGEKFVFGSATSAYQIEGCAMEFGKGLSVWDTWTLDKPGHIIDGTNGNVAANQYHLFKEDMKIMKRAGLEAYRFSISWPRILPGGKLSTGVNKEGIKYYNDLIDAIIAEGMQPYVTLFHWDLPLALELEYGGFLDKDKRIVEHFRDYAELCFWEFGDRVKHWITINEAWSYTVEGYVNGTCPPGRGASAPSDDMALQTAEILRNRTLSTILDAIGSQAIAELKDIEKLIYTLIPNNIKDLISKFHIEEFVKNIIPEVLKQKCPQLVDFIVDILQSFHVDYKRTGMARACSNGDPGTEPYIVAHNIILAHAAAVRLYKTKFQAYQGGKIGMTNNVTYYLPYDEKYHEDVEASKRGVDFMLYWFVEPIVTGKYPERMVKRVGKRLPCFTVEEEEMVRGSYDFLGVNYYTTYYAINLPIPPIAPPNYFSDMGVLSTPTRGGVPIGIQCGQGGWIYIYPRGLYLILIEMTNKFKDKNDQGPLIYITENGASENANTTFTVCEARYDPIRVLYHNDHLWYLKKAMEDGVNLKGYFIWSFADNFEWNAGYTSRFGIFYVDFVNGQYTRYPKSSALWWTNFLHDVQELKVPDTSNVTNKRSRNTEEENATAKKPKNTSVNSLGFLDNLD</sequence>
<evidence type="ECO:0000256" key="4">
    <source>
        <dbReference type="PROSITE-ProRule" id="PRU10055"/>
    </source>
</evidence>
<organism evidence="7">
    <name type="scientific">Digitalis lanata</name>
    <name type="common">Grecian foxglove</name>
    <dbReference type="NCBI Taxonomy" id="49450"/>
    <lineage>
        <taxon>Eukaryota</taxon>
        <taxon>Viridiplantae</taxon>
        <taxon>Streptophyta</taxon>
        <taxon>Embryophyta</taxon>
        <taxon>Tracheophyta</taxon>
        <taxon>Spermatophyta</taxon>
        <taxon>Magnoliopsida</taxon>
        <taxon>eudicotyledons</taxon>
        <taxon>Gunneridae</taxon>
        <taxon>Pentapetalae</taxon>
        <taxon>asterids</taxon>
        <taxon>lamiids</taxon>
        <taxon>Lamiales</taxon>
        <taxon>Plantaginaceae</taxon>
        <taxon>Digitalideae</taxon>
        <taxon>Digitalis</taxon>
    </lineage>
</organism>
<dbReference type="InterPro" id="IPR018120">
    <property type="entry name" value="Glyco_hydro_1_AS"/>
</dbReference>
<dbReference type="PANTHER" id="PTHR10353">
    <property type="entry name" value="GLYCOSYL HYDROLASE"/>
    <property type="match status" value="1"/>
</dbReference>
<feature type="active site" description="Nucleophile" evidence="4">
    <location>
        <position position="503"/>
    </location>
</feature>
<dbReference type="FunFam" id="3.20.20.80:FF:000020">
    <property type="entry name" value="Beta-glucosidase 12"/>
    <property type="match status" value="1"/>
</dbReference>
<accession>Q9ZPB6</accession>
<proteinExistence type="evidence at transcript level"/>
<name>Q9ZPB6_DIGLA</name>
<dbReference type="GO" id="GO:0008422">
    <property type="term" value="F:beta-glucosidase activity"/>
    <property type="evidence" value="ECO:0007669"/>
    <property type="project" value="TreeGrafter"/>
</dbReference>
<dbReference type="PANTHER" id="PTHR10353:SF137">
    <property type="entry name" value="MYROSINASE 3-RELATED"/>
    <property type="match status" value="1"/>
</dbReference>
<dbReference type="AlphaFoldDB" id="Q9ZPB6"/>
<dbReference type="InterPro" id="IPR001360">
    <property type="entry name" value="Glyco_hydro_1"/>
</dbReference>
<feature type="region of interest" description="Disordered" evidence="6">
    <location>
        <begin position="606"/>
        <end position="633"/>
    </location>
</feature>
<dbReference type="PRINTS" id="PR00131">
    <property type="entry name" value="GLHYDRLASE1"/>
</dbReference>
<keyword evidence="2 7" id="KW-0378">Hydrolase</keyword>
<dbReference type="SUPFAM" id="SSF51445">
    <property type="entry name" value="(Trans)glycosidases"/>
    <property type="match status" value="1"/>
</dbReference>
<reference evidence="7" key="1">
    <citation type="journal article" date="2000" name="Plant Cell Physiol.">
        <title>Cloning and functional expression in Escherichia coli of a cDNA encoding cardenolide 16'-O-glucohydrolase from Digitalis lanata Ehrh.</title>
        <authorList>
            <person name="Framm J.J."/>
            <person name="Peterson A."/>
            <person name="Thoeringer C."/>
            <person name="Pangert A."/>
            <person name="Hornung E."/>
            <person name="Luckner M."/>
            <person name="Lindemann P."/>
        </authorList>
    </citation>
    <scope>NUCLEOTIDE SEQUENCE</scope>
    <source>
        <strain evidence="7">Dresdener</strain>
    </source>
</reference>
<evidence type="ECO:0000256" key="6">
    <source>
        <dbReference type="SAM" id="MobiDB-lite"/>
    </source>
</evidence>
<comment type="similarity">
    <text evidence="1 5">Belongs to the glycosyl hydrolase 1 family.</text>
</comment>
<dbReference type="BioCyc" id="MetaCyc:MONOMER-20992"/>
<evidence type="ECO:0000313" key="7">
    <source>
        <dbReference type="EMBL" id="CAB38854.2"/>
    </source>
</evidence>
<dbReference type="PROSITE" id="PS00572">
    <property type="entry name" value="GLYCOSYL_HYDROL_F1_1"/>
    <property type="match status" value="1"/>
</dbReference>
<dbReference type="InterPro" id="IPR017853">
    <property type="entry name" value="GH"/>
</dbReference>
<evidence type="ECO:0000256" key="3">
    <source>
        <dbReference type="ARBA" id="ARBA00023295"/>
    </source>
</evidence>
<dbReference type="Gene3D" id="3.20.20.80">
    <property type="entry name" value="Glycosidases"/>
    <property type="match status" value="2"/>
</dbReference>
<dbReference type="EMBL" id="AJ133406">
    <property type="protein sequence ID" value="CAB38854.2"/>
    <property type="molecule type" value="mRNA"/>
</dbReference>
<dbReference type="GO" id="GO:0005975">
    <property type="term" value="P:carbohydrate metabolic process"/>
    <property type="evidence" value="ECO:0007669"/>
    <property type="project" value="InterPro"/>
</dbReference>
<keyword evidence="3" id="KW-0326">Glycosidase</keyword>
<evidence type="ECO:0000256" key="1">
    <source>
        <dbReference type="ARBA" id="ARBA00010838"/>
    </source>
</evidence>
<evidence type="ECO:0000256" key="2">
    <source>
        <dbReference type="ARBA" id="ARBA00022801"/>
    </source>
</evidence>